<dbReference type="SUPFAM" id="SSF49354">
    <property type="entry name" value="PapD-like"/>
    <property type="match status" value="1"/>
</dbReference>
<dbReference type="PROSITE" id="PS50202">
    <property type="entry name" value="MSP"/>
    <property type="match status" value="1"/>
</dbReference>
<protein>
    <recommendedName>
        <fullName evidence="1">Major sperm protein</fullName>
    </recommendedName>
</protein>
<dbReference type="Pfam" id="PF00635">
    <property type="entry name" value="Motile_Sperm"/>
    <property type="match status" value="1"/>
</dbReference>
<accession>A0AAV5SI64</accession>
<name>A0AAV5SI64_9BILA</name>
<keyword evidence="1" id="KW-0963">Cytoplasm</keyword>
<reference evidence="4" key="1">
    <citation type="submission" date="2023-10" db="EMBL/GenBank/DDBJ databases">
        <title>Genome assembly of Pristionchus species.</title>
        <authorList>
            <person name="Yoshida K."/>
            <person name="Sommer R.J."/>
        </authorList>
    </citation>
    <scope>NUCLEOTIDE SEQUENCE</scope>
    <source>
        <strain evidence="4">RS0144</strain>
    </source>
</reference>
<feature type="domain" description="MSP" evidence="3">
    <location>
        <begin position="76"/>
        <end position="195"/>
    </location>
</feature>
<evidence type="ECO:0000259" key="3">
    <source>
        <dbReference type="PROSITE" id="PS50202"/>
    </source>
</evidence>
<dbReference type="InterPro" id="IPR013783">
    <property type="entry name" value="Ig-like_fold"/>
</dbReference>
<keyword evidence="5" id="KW-1185">Reference proteome</keyword>
<dbReference type="EMBL" id="BTSX01000002">
    <property type="protein sequence ID" value="GMS82322.1"/>
    <property type="molecule type" value="Genomic_DNA"/>
</dbReference>
<evidence type="ECO:0000256" key="1">
    <source>
        <dbReference type="RuleBase" id="RU003425"/>
    </source>
</evidence>
<dbReference type="PANTHER" id="PTHR21513">
    <property type="entry name" value="MAJOR SPERM PROTEIN"/>
    <property type="match status" value="1"/>
</dbReference>
<dbReference type="InterPro" id="IPR000535">
    <property type="entry name" value="MSP_dom"/>
</dbReference>
<keyword evidence="1" id="KW-0206">Cytoskeleton</keyword>
<gene>
    <name evidence="4" type="ORF">PENTCL1PPCAC_4497</name>
</gene>
<feature type="non-terminal residue" evidence="4">
    <location>
        <position position="1"/>
    </location>
</feature>
<dbReference type="InterPro" id="IPR008962">
    <property type="entry name" value="PapD-like_sf"/>
</dbReference>
<organism evidence="4 5">
    <name type="scientific">Pristionchus entomophagus</name>
    <dbReference type="NCBI Taxonomy" id="358040"/>
    <lineage>
        <taxon>Eukaryota</taxon>
        <taxon>Metazoa</taxon>
        <taxon>Ecdysozoa</taxon>
        <taxon>Nematoda</taxon>
        <taxon>Chromadorea</taxon>
        <taxon>Rhabditida</taxon>
        <taxon>Rhabditina</taxon>
        <taxon>Diplogasteromorpha</taxon>
        <taxon>Diplogasteroidea</taxon>
        <taxon>Neodiplogasteridae</taxon>
        <taxon>Pristionchus</taxon>
    </lineage>
</organism>
<evidence type="ECO:0000313" key="4">
    <source>
        <dbReference type="EMBL" id="GMS82322.1"/>
    </source>
</evidence>
<comment type="function">
    <text evidence="1">Central component in molecular interactions underlying sperm crawling. Forms an extensive filament system that extends from sperm villipoda, along the leading edge of the pseudopod.</text>
</comment>
<feature type="compositionally biased region" description="Low complexity" evidence="2">
    <location>
        <begin position="1"/>
        <end position="14"/>
    </location>
</feature>
<comment type="caution">
    <text evidence="4">The sequence shown here is derived from an EMBL/GenBank/DDBJ whole genome shotgun (WGS) entry which is preliminary data.</text>
</comment>
<evidence type="ECO:0000313" key="5">
    <source>
        <dbReference type="Proteomes" id="UP001432027"/>
    </source>
</evidence>
<sequence length="222" mass="25116">ATSTASANTQSSHSVYASRMNGTMITPDEEDRFRQMTKYQKDLLEVKNPFKQATNSISDEDNHTDDKFIVHQHTADLLTCTNGRVNFNSELIGKAVVKCSVKISNQLKQPVAFKIKSTSSRLFHIKTPRGVLQPAGNAIITISFRGSFMPTDLAHFIGIFGVILDEKNSKEDPKKIFDDKRDKEDFMRRMFISYSKTVKQSDTYLTILRNMKPVEPKSGSKE</sequence>
<dbReference type="Proteomes" id="UP001432027">
    <property type="component" value="Unassembled WGS sequence"/>
</dbReference>
<feature type="region of interest" description="Disordered" evidence="2">
    <location>
        <begin position="1"/>
        <end position="22"/>
    </location>
</feature>
<dbReference type="AlphaFoldDB" id="A0AAV5SI64"/>
<proteinExistence type="predicted"/>
<evidence type="ECO:0000256" key="2">
    <source>
        <dbReference type="SAM" id="MobiDB-lite"/>
    </source>
</evidence>
<dbReference type="PANTHER" id="PTHR21513:SF19">
    <property type="entry name" value="MAJOR SPERM PROTEIN"/>
    <property type="match status" value="1"/>
</dbReference>
<dbReference type="Gene3D" id="2.60.40.10">
    <property type="entry name" value="Immunoglobulins"/>
    <property type="match status" value="1"/>
</dbReference>